<keyword evidence="1" id="KW-1133">Transmembrane helix</keyword>
<protein>
    <submittedName>
        <fullName evidence="2">PTS system mannose/fructose/sorbose family IID component</fullName>
    </submittedName>
</protein>
<dbReference type="PROSITE" id="PS51108">
    <property type="entry name" value="PTS_EIID"/>
    <property type="match status" value="1"/>
</dbReference>
<organism evidence="2">
    <name type="scientific">uncultured Eubacteriales bacterium</name>
    <dbReference type="NCBI Taxonomy" id="172733"/>
    <lineage>
        <taxon>Bacteria</taxon>
        <taxon>Bacillati</taxon>
        <taxon>Bacillota</taxon>
        <taxon>Clostridia</taxon>
        <taxon>Eubacteriales</taxon>
        <taxon>environmental samples</taxon>
    </lineage>
</organism>
<dbReference type="AlphaFoldDB" id="A0A212KBF9"/>
<dbReference type="PANTHER" id="PTHR32502">
    <property type="entry name" value="N-ACETYLGALACTOSAMINE PERMEASE II COMPONENT-RELATED"/>
    <property type="match status" value="1"/>
</dbReference>
<keyword evidence="1" id="KW-0812">Transmembrane</keyword>
<dbReference type="EMBL" id="FLUN01000001">
    <property type="protein sequence ID" value="SBW09084.1"/>
    <property type="molecule type" value="Genomic_DNA"/>
</dbReference>
<dbReference type="InterPro" id="IPR004704">
    <property type="entry name" value="PTS_IID_man"/>
</dbReference>
<evidence type="ECO:0000313" key="2">
    <source>
        <dbReference type="EMBL" id="SBW09084.1"/>
    </source>
</evidence>
<dbReference type="InterPro" id="IPR050303">
    <property type="entry name" value="GatZ_KbaZ_carbometab"/>
</dbReference>
<evidence type="ECO:0000256" key="1">
    <source>
        <dbReference type="SAM" id="Phobius"/>
    </source>
</evidence>
<feature type="transmembrane region" description="Helical" evidence="1">
    <location>
        <begin position="224"/>
        <end position="245"/>
    </location>
</feature>
<dbReference type="Pfam" id="PF03613">
    <property type="entry name" value="EIID-AGA"/>
    <property type="match status" value="1"/>
</dbReference>
<feature type="transmembrane region" description="Helical" evidence="1">
    <location>
        <begin position="113"/>
        <end position="136"/>
    </location>
</feature>
<dbReference type="GO" id="GO:0009401">
    <property type="term" value="P:phosphoenolpyruvate-dependent sugar phosphotransferase system"/>
    <property type="evidence" value="ECO:0007669"/>
    <property type="project" value="InterPro"/>
</dbReference>
<reference evidence="2" key="1">
    <citation type="submission" date="2016-04" db="EMBL/GenBank/DDBJ databases">
        <authorList>
            <person name="Evans L.H."/>
            <person name="Alamgir A."/>
            <person name="Owens N."/>
            <person name="Weber N.D."/>
            <person name="Virtaneva K."/>
            <person name="Barbian K."/>
            <person name="Babar A."/>
            <person name="Rosenke K."/>
        </authorList>
    </citation>
    <scope>NUCLEOTIDE SEQUENCE</scope>
    <source>
        <strain evidence="2">86</strain>
    </source>
</reference>
<feature type="transmembrane region" description="Helical" evidence="1">
    <location>
        <begin position="183"/>
        <end position="204"/>
    </location>
</feature>
<gene>
    <name evidence="2" type="ORF">KL86CLO1_12575</name>
</gene>
<accession>A0A212KBF9</accession>
<sequence length="279" mass="30184">MSKQNANTSEKITKKDLQKVYIRNLFGLQWGWNYETMQGLGYCYVIMPILRRLYKNNPEKMKKALQTEIGYFNTSQPMSNLIIGTDAALQEELGIDKAEDAIIGMKTGLMGPFAGVGDTIFITIYRALVFSIAAYIAMGGQAVALLIPIICGIAILAVRYKFTFLGYQQGSKLASGLSGQLKKITQAASVLGLTVVGALVPSVVKAPMNISVQIGDVSLAIQPMLDKIIPAALPLAMVLLSYWLLGKKKMTTTKLILILMVVGIGLGLLNVFFATPVAA</sequence>
<keyword evidence="1" id="KW-0472">Membrane</keyword>
<feature type="transmembrane region" description="Helical" evidence="1">
    <location>
        <begin position="257"/>
        <end position="278"/>
    </location>
</feature>
<dbReference type="GO" id="GO:0005886">
    <property type="term" value="C:plasma membrane"/>
    <property type="evidence" value="ECO:0007669"/>
    <property type="project" value="TreeGrafter"/>
</dbReference>
<name>A0A212KBF9_9FIRM</name>
<dbReference type="PANTHER" id="PTHR32502:SF26">
    <property type="entry name" value="PHOSPHOTRANSFERASE SYSTEM SUGAR-SPECIFIC EIID COMPONENT"/>
    <property type="match status" value="1"/>
</dbReference>
<feature type="transmembrane region" description="Helical" evidence="1">
    <location>
        <begin position="142"/>
        <end position="162"/>
    </location>
</feature>
<proteinExistence type="predicted"/>